<dbReference type="AlphaFoldDB" id="A0AAD9TDN3"/>
<dbReference type="InterPro" id="IPR006564">
    <property type="entry name" value="Znf_PMZ"/>
</dbReference>
<dbReference type="PANTHER" id="PTHR31973:SF113">
    <property type="entry name" value="PROTEIN FAR1-RELATED SEQUENCE 5-LIKE"/>
    <property type="match status" value="1"/>
</dbReference>
<dbReference type="PROSITE" id="PS50966">
    <property type="entry name" value="ZF_SWIM"/>
    <property type="match status" value="1"/>
</dbReference>
<dbReference type="SMART" id="SM00575">
    <property type="entry name" value="ZnF_PMZ"/>
    <property type="match status" value="1"/>
</dbReference>
<keyword evidence="2 4" id="KW-0863">Zinc-finger</keyword>
<dbReference type="Pfam" id="PF04434">
    <property type="entry name" value="SWIM"/>
    <property type="match status" value="1"/>
</dbReference>
<sequence>MKRTIRDTDNSDDNSIPNIDRGSHDNENWHDGVGCGFGNVRGHGCAGPSGFATFSGASFREDGLGDDVDQTSENASPRAWIISEAEGMLQKWFYKRRIKAEKNQTQLNPWATELIKERNIDSEKYTVHPIDYVNFNVKDANKDGLVNLYEKTCSCATFEVDTLPCRHVLAAIWDCYKTTSWIEAYAGTIFPIGHPSDWNIPEDVGSRVVFPPPFRVQAGRPRKKRFKSVGEHGNGKTRNCTICKNSGHKRQNCKNAQPFQAPPPCPSASSETSATSK</sequence>
<keyword evidence="3" id="KW-0862">Zinc</keyword>
<evidence type="ECO:0000256" key="2">
    <source>
        <dbReference type="ARBA" id="ARBA00022771"/>
    </source>
</evidence>
<dbReference type="PANTHER" id="PTHR31973">
    <property type="entry name" value="POLYPROTEIN, PUTATIVE-RELATED"/>
    <property type="match status" value="1"/>
</dbReference>
<protein>
    <recommendedName>
        <fullName evidence="6">SWIM-type domain-containing protein</fullName>
    </recommendedName>
</protein>
<organism evidence="7 8">
    <name type="scientific">Dipteronia dyeriana</name>
    <dbReference type="NCBI Taxonomy" id="168575"/>
    <lineage>
        <taxon>Eukaryota</taxon>
        <taxon>Viridiplantae</taxon>
        <taxon>Streptophyta</taxon>
        <taxon>Embryophyta</taxon>
        <taxon>Tracheophyta</taxon>
        <taxon>Spermatophyta</taxon>
        <taxon>Magnoliopsida</taxon>
        <taxon>eudicotyledons</taxon>
        <taxon>Gunneridae</taxon>
        <taxon>Pentapetalae</taxon>
        <taxon>rosids</taxon>
        <taxon>malvids</taxon>
        <taxon>Sapindales</taxon>
        <taxon>Sapindaceae</taxon>
        <taxon>Hippocastanoideae</taxon>
        <taxon>Acereae</taxon>
        <taxon>Dipteronia</taxon>
    </lineage>
</organism>
<dbReference type="InterPro" id="IPR007527">
    <property type="entry name" value="Znf_SWIM"/>
</dbReference>
<proteinExistence type="predicted"/>
<feature type="domain" description="SWIM-type" evidence="6">
    <location>
        <begin position="135"/>
        <end position="176"/>
    </location>
</feature>
<keyword evidence="8" id="KW-1185">Reference proteome</keyword>
<feature type="region of interest" description="Disordered" evidence="5">
    <location>
        <begin position="241"/>
        <end position="277"/>
    </location>
</feature>
<dbReference type="GO" id="GO:0008270">
    <property type="term" value="F:zinc ion binding"/>
    <property type="evidence" value="ECO:0007669"/>
    <property type="project" value="UniProtKB-KW"/>
</dbReference>
<comment type="caution">
    <text evidence="7">The sequence shown here is derived from an EMBL/GenBank/DDBJ whole genome shotgun (WGS) entry which is preliminary data.</text>
</comment>
<evidence type="ECO:0000256" key="4">
    <source>
        <dbReference type="PROSITE-ProRule" id="PRU00325"/>
    </source>
</evidence>
<feature type="region of interest" description="Disordered" evidence="5">
    <location>
        <begin position="1"/>
        <end position="28"/>
    </location>
</feature>
<name>A0AAD9TDN3_9ROSI</name>
<accession>A0AAD9TDN3</accession>
<evidence type="ECO:0000256" key="5">
    <source>
        <dbReference type="SAM" id="MobiDB-lite"/>
    </source>
</evidence>
<keyword evidence="1" id="KW-0479">Metal-binding</keyword>
<evidence type="ECO:0000259" key="6">
    <source>
        <dbReference type="PROSITE" id="PS50966"/>
    </source>
</evidence>
<evidence type="ECO:0000256" key="1">
    <source>
        <dbReference type="ARBA" id="ARBA00022723"/>
    </source>
</evidence>
<dbReference type="EMBL" id="JANJYI010000009">
    <property type="protein sequence ID" value="KAK2633801.1"/>
    <property type="molecule type" value="Genomic_DNA"/>
</dbReference>
<evidence type="ECO:0000313" key="7">
    <source>
        <dbReference type="EMBL" id="KAK2633801.1"/>
    </source>
</evidence>
<dbReference type="Proteomes" id="UP001280121">
    <property type="component" value="Unassembled WGS sequence"/>
</dbReference>
<reference evidence="7" key="1">
    <citation type="journal article" date="2023" name="Plant J.">
        <title>Genome sequences and population genomics provide insights into the demographic history, inbreeding, and mutation load of two 'living fossil' tree species of Dipteronia.</title>
        <authorList>
            <person name="Feng Y."/>
            <person name="Comes H.P."/>
            <person name="Chen J."/>
            <person name="Zhu S."/>
            <person name="Lu R."/>
            <person name="Zhang X."/>
            <person name="Li P."/>
            <person name="Qiu J."/>
            <person name="Olsen K.M."/>
            <person name="Qiu Y."/>
        </authorList>
    </citation>
    <scope>NUCLEOTIDE SEQUENCE</scope>
    <source>
        <strain evidence="7">KIB01</strain>
    </source>
</reference>
<feature type="compositionally biased region" description="Polar residues" evidence="5">
    <location>
        <begin position="267"/>
        <end position="277"/>
    </location>
</feature>
<evidence type="ECO:0000313" key="8">
    <source>
        <dbReference type="Proteomes" id="UP001280121"/>
    </source>
</evidence>
<gene>
    <name evidence="7" type="ORF">Ddye_028593</name>
</gene>
<evidence type="ECO:0000256" key="3">
    <source>
        <dbReference type="ARBA" id="ARBA00022833"/>
    </source>
</evidence>